<keyword evidence="9" id="KW-1185">Reference proteome</keyword>
<evidence type="ECO:0000256" key="1">
    <source>
        <dbReference type="ARBA" id="ARBA00001966"/>
    </source>
</evidence>
<comment type="cofactor">
    <cofactor evidence="1">
        <name>[4Fe-4S] cluster</name>
        <dbReference type="ChEBI" id="CHEBI:49883"/>
    </cofactor>
</comment>
<dbReference type="Gene3D" id="3.20.20.70">
    <property type="entry name" value="Aldolase class I"/>
    <property type="match status" value="1"/>
</dbReference>
<dbReference type="KEGG" id="mten:GWK48_07905"/>
<proteinExistence type="predicted"/>
<keyword evidence="4" id="KW-0479">Metal-binding</keyword>
<dbReference type="SFLD" id="SFLDG01386">
    <property type="entry name" value="main_SPASM_domain-containing"/>
    <property type="match status" value="1"/>
</dbReference>
<dbReference type="InterPro" id="IPR023867">
    <property type="entry name" value="Sulphatase_maturase_rSAM"/>
</dbReference>
<dbReference type="OrthoDB" id="5620at2157"/>
<dbReference type="RefSeq" id="WP_174631169.1">
    <property type="nucleotide sequence ID" value="NZ_CP049074.1"/>
</dbReference>
<evidence type="ECO:0000259" key="7">
    <source>
        <dbReference type="PROSITE" id="PS51918"/>
    </source>
</evidence>
<evidence type="ECO:0000256" key="6">
    <source>
        <dbReference type="ARBA" id="ARBA00023014"/>
    </source>
</evidence>
<dbReference type="InterPro" id="IPR023885">
    <property type="entry name" value="4Fe4S-binding_SPASM_dom"/>
</dbReference>
<keyword evidence="2" id="KW-0004">4Fe-4S</keyword>
<accession>A0A6N0NXH8</accession>
<dbReference type="SFLD" id="SFLDG01384">
    <property type="entry name" value="thioether_bond_formation_requi"/>
    <property type="match status" value="1"/>
</dbReference>
<dbReference type="Pfam" id="PF04055">
    <property type="entry name" value="Radical_SAM"/>
    <property type="match status" value="1"/>
</dbReference>
<evidence type="ECO:0000256" key="3">
    <source>
        <dbReference type="ARBA" id="ARBA00022691"/>
    </source>
</evidence>
<dbReference type="InterPro" id="IPR000385">
    <property type="entry name" value="MoaA_NifB_PqqE_Fe-S-bd_CS"/>
</dbReference>
<dbReference type="PANTHER" id="PTHR43787">
    <property type="entry name" value="FEMO COFACTOR BIOSYNTHESIS PROTEIN NIFB-RELATED"/>
    <property type="match status" value="1"/>
</dbReference>
<dbReference type="EMBL" id="CP049074">
    <property type="protein sequence ID" value="QKR00309.1"/>
    <property type="molecule type" value="Genomic_DNA"/>
</dbReference>
<dbReference type="SUPFAM" id="SSF102114">
    <property type="entry name" value="Radical SAM enzymes"/>
    <property type="match status" value="1"/>
</dbReference>
<name>A0A6N0NXH8_9CREN</name>
<dbReference type="InterPro" id="IPR058240">
    <property type="entry name" value="rSAM_sf"/>
</dbReference>
<keyword evidence="3" id="KW-0949">S-adenosyl-L-methionine</keyword>
<evidence type="ECO:0000256" key="4">
    <source>
        <dbReference type="ARBA" id="ARBA00022723"/>
    </source>
</evidence>
<evidence type="ECO:0000256" key="2">
    <source>
        <dbReference type="ARBA" id="ARBA00022485"/>
    </source>
</evidence>
<dbReference type="GeneID" id="55641863"/>
<dbReference type="NCBIfam" id="TIGR04085">
    <property type="entry name" value="rSAM_more_4Fe4S"/>
    <property type="match status" value="1"/>
</dbReference>
<dbReference type="CDD" id="cd01335">
    <property type="entry name" value="Radical_SAM"/>
    <property type="match status" value="1"/>
</dbReference>
<gene>
    <name evidence="8" type="ORF">GWK48_07905</name>
</gene>
<dbReference type="Proteomes" id="UP000509301">
    <property type="component" value="Chromosome"/>
</dbReference>
<keyword evidence="5" id="KW-0408">Iron</keyword>
<dbReference type="UniPathway" id="UPA00782"/>
<dbReference type="GO" id="GO:0016491">
    <property type="term" value="F:oxidoreductase activity"/>
    <property type="evidence" value="ECO:0007669"/>
    <property type="project" value="InterPro"/>
</dbReference>
<evidence type="ECO:0000313" key="8">
    <source>
        <dbReference type="EMBL" id="QKR00309.1"/>
    </source>
</evidence>
<dbReference type="PANTHER" id="PTHR43787:SF3">
    <property type="entry name" value="ARYLSULFATASE REGULATORY PROTEIN"/>
    <property type="match status" value="1"/>
</dbReference>
<protein>
    <submittedName>
        <fullName evidence="8">Radical SAM protein</fullName>
    </submittedName>
</protein>
<dbReference type="InterPro" id="IPR013785">
    <property type="entry name" value="Aldolase_TIM"/>
</dbReference>
<dbReference type="GO" id="GO:0046872">
    <property type="term" value="F:metal ion binding"/>
    <property type="evidence" value="ECO:0007669"/>
    <property type="project" value="UniProtKB-KW"/>
</dbReference>
<dbReference type="SFLD" id="SFLDG01067">
    <property type="entry name" value="SPASM/twitch_domain_containing"/>
    <property type="match status" value="1"/>
</dbReference>
<organism evidence="8 9">
    <name type="scientific">Metallosphaera tengchongensis</name>
    <dbReference type="NCBI Taxonomy" id="1532350"/>
    <lineage>
        <taxon>Archaea</taxon>
        <taxon>Thermoproteota</taxon>
        <taxon>Thermoprotei</taxon>
        <taxon>Sulfolobales</taxon>
        <taxon>Sulfolobaceae</taxon>
        <taxon>Metallosphaera</taxon>
    </lineage>
</organism>
<dbReference type="PROSITE" id="PS51918">
    <property type="entry name" value="RADICAL_SAM"/>
    <property type="match status" value="1"/>
</dbReference>
<dbReference type="InterPro" id="IPR007197">
    <property type="entry name" value="rSAM"/>
</dbReference>
<sequence length="400" mass="46263">MALSKFNVFIDNVLFNTLTGYAIELDQKELELLKRGEVPGHLKGIIEEGFSSGFRDLENTVENFLKKPILEPTLLLTYNCNFDCSYCFQKGFRKDLSVSDRVIRGFINYILKNHNGRKVRVTYFGGEPLLELRRIEEISKSLPGVDYSFSLVTNGSMLTKGVVDRLTPLGLSHVQITLDGPREVHDRRRYYIDGRGSFDVIVKNLRELQDRVKVVLRVNIDVHNFHEVDKLLDELKSEGISNVRLDPHLVHTNLFRNEWWENVIPRETESDVLLTFWQKAHERGFKIPQDIFRLGLCVAYVDEDIVVDPEGKIYPCWAFTGNHLYVKGRLEEDGTLTLNEKLLGRKTLRIREECKECPFLPLCFGGCRFLSVLEGKGYNGLDCRREAYEKIVKLVKNIMR</sequence>
<dbReference type="PROSITE" id="PS01305">
    <property type="entry name" value="MOAA_NIFB_PQQE"/>
    <property type="match status" value="1"/>
</dbReference>
<keyword evidence="6" id="KW-0411">Iron-sulfur</keyword>
<evidence type="ECO:0000313" key="9">
    <source>
        <dbReference type="Proteomes" id="UP000509301"/>
    </source>
</evidence>
<dbReference type="SFLD" id="SFLDS00029">
    <property type="entry name" value="Radical_SAM"/>
    <property type="match status" value="1"/>
</dbReference>
<evidence type="ECO:0000256" key="5">
    <source>
        <dbReference type="ARBA" id="ARBA00023004"/>
    </source>
</evidence>
<reference evidence="8 9" key="1">
    <citation type="submission" date="2020-02" db="EMBL/GenBank/DDBJ databases">
        <title>Comparative genome analysis reveals the metabolism and evolution of the thermophilic archaeal genus Metallosphaera.</title>
        <authorList>
            <person name="Jiang C."/>
        </authorList>
    </citation>
    <scope>NUCLEOTIDE SEQUENCE [LARGE SCALE GENOMIC DNA]</scope>
    <source>
        <strain evidence="8 9">Ric-A</strain>
    </source>
</reference>
<dbReference type="GO" id="GO:0051539">
    <property type="term" value="F:4 iron, 4 sulfur cluster binding"/>
    <property type="evidence" value="ECO:0007669"/>
    <property type="project" value="UniProtKB-KW"/>
</dbReference>
<dbReference type="AlphaFoldDB" id="A0A6N0NXH8"/>
<feature type="domain" description="Radical SAM core" evidence="7">
    <location>
        <begin position="66"/>
        <end position="290"/>
    </location>
</feature>